<evidence type="ECO:0000313" key="1">
    <source>
        <dbReference type="EMBL" id="KAK3097387.1"/>
    </source>
</evidence>
<dbReference type="GO" id="GO:0005739">
    <property type="term" value="C:mitochondrion"/>
    <property type="evidence" value="ECO:0007669"/>
    <property type="project" value="TreeGrafter"/>
</dbReference>
<comment type="caution">
    <text evidence="1">The sequence shown here is derived from an EMBL/GenBank/DDBJ whole genome shotgun (WGS) entry which is preliminary data.</text>
</comment>
<dbReference type="PANTHER" id="PTHR15889">
    <property type="entry name" value="MITOCHONDRIAL RIBOSOMAL PROTEIN L37"/>
    <property type="match status" value="1"/>
</dbReference>
<evidence type="ECO:0008006" key="3">
    <source>
        <dbReference type="Google" id="ProtNLM"/>
    </source>
</evidence>
<gene>
    <name evidence="1" type="ORF">FSP39_009180</name>
</gene>
<reference evidence="1" key="1">
    <citation type="submission" date="2019-08" db="EMBL/GenBank/DDBJ databases">
        <title>The improved chromosome-level genome for the pearl oyster Pinctada fucata martensii using PacBio sequencing and Hi-C.</title>
        <authorList>
            <person name="Zheng Z."/>
        </authorList>
    </citation>
    <scope>NUCLEOTIDE SEQUENCE</scope>
    <source>
        <strain evidence="1">ZZ-2019</strain>
        <tissue evidence="1">Adductor muscle</tissue>
    </source>
</reference>
<protein>
    <recommendedName>
        <fullName evidence="3">39S ribosomal protein L37, mitochondrial</fullName>
    </recommendedName>
</protein>
<organism evidence="1 2">
    <name type="scientific">Pinctada imbricata</name>
    <name type="common">Atlantic pearl-oyster</name>
    <name type="synonym">Pinctada martensii</name>
    <dbReference type="NCBI Taxonomy" id="66713"/>
    <lineage>
        <taxon>Eukaryota</taxon>
        <taxon>Metazoa</taxon>
        <taxon>Spiralia</taxon>
        <taxon>Lophotrochozoa</taxon>
        <taxon>Mollusca</taxon>
        <taxon>Bivalvia</taxon>
        <taxon>Autobranchia</taxon>
        <taxon>Pteriomorphia</taxon>
        <taxon>Pterioida</taxon>
        <taxon>Pterioidea</taxon>
        <taxon>Pteriidae</taxon>
        <taxon>Pinctada</taxon>
    </lineage>
</organism>
<dbReference type="InterPro" id="IPR052482">
    <property type="entry name" value="mtLSU_mL37"/>
</dbReference>
<dbReference type="AlphaFoldDB" id="A0AA88YDL7"/>
<proteinExistence type="predicted"/>
<evidence type="ECO:0000313" key="2">
    <source>
        <dbReference type="Proteomes" id="UP001186944"/>
    </source>
</evidence>
<accession>A0AA88YDL7</accession>
<dbReference type="EMBL" id="VSWD01000007">
    <property type="protein sequence ID" value="KAK3097387.1"/>
    <property type="molecule type" value="Genomic_DNA"/>
</dbReference>
<dbReference type="Proteomes" id="UP001186944">
    <property type="component" value="Unassembled WGS sequence"/>
</dbReference>
<sequence length="417" mass="48713">MRLTGVLCVRENTHYRQFKTMWKSYKFKEQRLKLPLPLQEKNVEIIRGKDFLRGLDTKQVVVAAEPDPVPTPSLKKHPNYHEKPALTYTNEIQFIEGKKQACLLTKSREMEGVPAGILRLMDTLELPDVNSTIQKYIMNSQVWDPTNVKLTKRIDKEKIGYKFREFGIPRERAMLNLMTDLVRLFVSMMNLYPSARENRRLLTRPFLGSHYRYKGDLINIRARSEFLISSREFLPCFADTDAVKESVDYTIPDMHPVNPTIDLRMENLYSEQNIPAFRVPFEFDKPQTLFHLNKDLSKLVHRQNRALMFLLGYAMAAARRKYGDDVTDLPEPICVQCVNMNEATLNFTFFQLNTMDFSSDSGVKNFVWFDSGNHLFAKHLTKPWLKDPEFKINRYDSYSEEPLKKLLAVVMYGLSNL</sequence>
<dbReference type="PANTHER" id="PTHR15889:SF2">
    <property type="entry name" value="LARGE RIBOSOMAL SUBUNIT PROTEIN ML37"/>
    <property type="match status" value="1"/>
</dbReference>
<keyword evidence="2" id="KW-1185">Reference proteome</keyword>
<name>A0AA88YDL7_PINIB</name>